<organism evidence="5 6">
    <name type="scientific">Rhodococcus parequi</name>
    <dbReference type="NCBI Taxonomy" id="3137122"/>
    <lineage>
        <taxon>Bacteria</taxon>
        <taxon>Bacillati</taxon>
        <taxon>Actinomycetota</taxon>
        <taxon>Actinomycetes</taxon>
        <taxon>Mycobacteriales</taxon>
        <taxon>Nocardiaceae</taxon>
        <taxon>Rhodococcus</taxon>
    </lineage>
</organism>
<dbReference type="SUPFAM" id="SSF51182">
    <property type="entry name" value="RmlC-like cupins"/>
    <property type="match status" value="1"/>
</dbReference>
<dbReference type="RefSeq" id="WP_420162928.1">
    <property type="nucleotide sequence ID" value="NZ_JBDLNV010000001.1"/>
</dbReference>
<dbReference type="PRINTS" id="PR00032">
    <property type="entry name" value="HTHARAC"/>
</dbReference>
<reference evidence="5 6" key="1">
    <citation type="submission" date="2023-11" db="EMBL/GenBank/DDBJ databases">
        <authorList>
            <person name="Val-Calvo J."/>
            <person name="Scortti M."/>
            <person name="Vazquez-Boland J."/>
        </authorList>
    </citation>
    <scope>NUCLEOTIDE SEQUENCE [LARGE SCALE GENOMIC DNA]</scope>
    <source>
        <strain evidence="5 6">PAM 2766</strain>
    </source>
</reference>
<dbReference type="PANTHER" id="PTHR11019">
    <property type="entry name" value="HTH-TYPE TRANSCRIPTIONAL REGULATOR NIMR"/>
    <property type="match status" value="1"/>
</dbReference>
<sequence length="251" mass="27725">MHNIRLDDVDHLPVDVLPIGTDYPPDHRLPRHAHRRAQLLYGAKGVMQVETDAGAWTVPPDRAVLIPPGVVHQVLMDDVTTWSLYIEPDAAPWWPANCMVAEIGSLLRELLRTANGFAVDYAVTGRDGAVIDLVLHELRRLTPMALSITLPRDEPLRSLCRDYLAAPDLAVTNETWARAVNHSARTFDRKFRAQTAASPAAWRARARLLASLRLLPGHTVTDVSSRVGYASPAAFTAAFTRAFGAPPSRYM</sequence>
<dbReference type="PROSITE" id="PS01124">
    <property type="entry name" value="HTH_ARAC_FAMILY_2"/>
    <property type="match status" value="1"/>
</dbReference>
<evidence type="ECO:0000259" key="4">
    <source>
        <dbReference type="PROSITE" id="PS01124"/>
    </source>
</evidence>
<dbReference type="Gene3D" id="2.60.120.10">
    <property type="entry name" value="Jelly Rolls"/>
    <property type="match status" value="1"/>
</dbReference>
<keyword evidence="6" id="KW-1185">Reference proteome</keyword>
<dbReference type="Pfam" id="PF12833">
    <property type="entry name" value="HTH_18"/>
    <property type="match status" value="1"/>
</dbReference>
<accession>A0ABW9FA13</accession>
<evidence type="ECO:0000313" key="5">
    <source>
        <dbReference type="EMBL" id="MFM1722371.1"/>
    </source>
</evidence>
<protein>
    <submittedName>
        <fullName evidence="5">Helix-turn-helix domain-containing protein</fullName>
    </submittedName>
</protein>
<evidence type="ECO:0000313" key="6">
    <source>
        <dbReference type="Proteomes" id="UP001629745"/>
    </source>
</evidence>
<gene>
    <name evidence="5" type="ORF">ABEU20_000925</name>
</gene>
<dbReference type="PROSITE" id="PS00041">
    <property type="entry name" value="HTH_ARAC_FAMILY_1"/>
    <property type="match status" value="1"/>
</dbReference>
<evidence type="ECO:0000256" key="2">
    <source>
        <dbReference type="ARBA" id="ARBA00023125"/>
    </source>
</evidence>
<dbReference type="InterPro" id="IPR018062">
    <property type="entry name" value="HTH_AraC-typ_CS"/>
</dbReference>
<keyword evidence="2" id="KW-0238">DNA-binding</keyword>
<dbReference type="InterPro" id="IPR020449">
    <property type="entry name" value="Tscrpt_reg_AraC-type_HTH"/>
</dbReference>
<dbReference type="InterPro" id="IPR009057">
    <property type="entry name" value="Homeodomain-like_sf"/>
</dbReference>
<dbReference type="SUPFAM" id="SSF46689">
    <property type="entry name" value="Homeodomain-like"/>
    <property type="match status" value="1"/>
</dbReference>
<dbReference type="Gene3D" id="1.10.10.60">
    <property type="entry name" value="Homeodomain-like"/>
    <property type="match status" value="2"/>
</dbReference>
<dbReference type="CDD" id="cd06124">
    <property type="entry name" value="cupin_NimR-like_N"/>
    <property type="match status" value="1"/>
</dbReference>
<dbReference type="Pfam" id="PF02311">
    <property type="entry name" value="AraC_binding"/>
    <property type="match status" value="1"/>
</dbReference>
<proteinExistence type="predicted"/>
<evidence type="ECO:0000256" key="3">
    <source>
        <dbReference type="ARBA" id="ARBA00023163"/>
    </source>
</evidence>
<dbReference type="InterPro" id="IPR018060">
    <property type="entry name" value="HTH_AraC"/>
</dbReference>
<name>A0ABW9FA13_9NOCA</name>
<dbReference type="InterPro" id="IPR003313">
    <property type="entry name" value="AraC-bd"/>
</dbReference>
<keyword evidence="1" id="KW-0805">Transcription regulation</keyword>
<dbReference type="SMART" id="SM00342">
    <property type="entry name" value="HTH_ARAC"/>
    <property type="match status" value="1"/>
</dbReference>
<comment type="caution">
    <text evidence="5">The sequence shown here is derived from an EMBL/GenBank/DDBJ whole genome shotgun (WGS) entry which is preliminary data.</text>
</comment>
<evidence type="ECO:0000256" key="1">
    <source>
        <dbReference type="ARBA" id="ARBA00023015"/>
    </source>
</evidence>
<dbReference type="PANTHER" id="PTHR11019:SF159">
    <property type="entry name" value="TRANSCRIPTIONAL REGULATOR-RELATED"/>
    <property type="match status" value="1"/>
</dbReference>
<dbReference type="Proteomes" id="UP001629745">
    <property type="component" value="Unassembled WGS sequence"/>
</dbReference>
<dbReference type="EMBL" id="JBDLNV010000001">
    <property type="protein sequence ID" value="MFM1722371.1"/>
    <property type="molecule type" value="Genomic_DNA"/>
</dbReference>
<dbReference type="InterPro" id="IPR014710">
    <property type="entry name" value="RmlC-like_jellyroll"/>
</dbReference>
<dbReference type="InterPro" id="IPR011051">
    <property type="entry name" value="RmlC_Cupin_sf"/>
</dbReference>
<feature type="domain" description="HTH araC/xylS-type" evidence="4">
    <location>
        <begin position="154"/>
        <end position="251"/>
    </location>
</feature>
<keyword evidence="3" id="KW-0804">Transcription</keyword>